<evidence type="ECO:0000256" key="14">
    <source>
        <dbReference type="ARBA" id="ARBA00022737"/>
    </source>
</evidence>
<dbReference type="InterPro" id="IPR013783">
    <property type="entry name" value="Ig-like_fold"/>
</dbReference>
<evidence type="ECO:0000256" key="29">
    <source>
        <dbReference type="SAM" id="SignalP"/>
    </source>
</evidence>
<feature type="disulfide bond" evidence="25">
    <location>
        <begin position="1092"/>
        <end position="1104"/>
    </location>
</feature>
<keyword evidence="15" id="KW-0967">Endosome</keyword>
<feature type="disulfide bond" evidence="25">
    <location>
        <begin position="1178"/>
        <end position="1190"/>
    </location>
</feature>
<feature type="domain" description="Fibronectin type-III" evidence="30">
    <location>
        <begin position="1598"/>
        <end position="1693"/>
    </location>
</feature>
<dbReference type="PROSITE" id="PS50853">
    <property type="entry name" value="FN3"/>
    <property type="match status" value="8"/>
</dbReference>
<dbReference type="SMART" id="SM00135">
    <property type="entry name" value="LY"/>
    <property type="match status" value="5"/>
</dbReference>
<feature type="disulfide bond" evidence="25">
    <location>
        <begin position="1111"/>
        <end position="1126"/>
    </location>
</feature>
<feature type="disulfide bond" evidence="25">
    <location>
        <begin position="1461"/>
        <end position="1479"/>
    </location>
</feature>
<feature type="disulfide bond" evidence="25">
    <location>
        <begin position="1150"/>
        <end position="1165"/>
    </location>
</feature>
<evidence type="ECO:0000256" key="19">
    <source>
        <dbReference type="ARBA" id="ARBA00023157"/>
    </source>
</evidence>
<feature type="domain" description="Fibronectin type-III" evidence="30">
    <location>
        <begin position="1695"/>
        <end position="1787"/>
    </location>
</feature>
<dbReference type="InterPro" id="IPR031778">
    <property type="entry name" value="Sortilin_N"/>
</dbReference>
<reference evidence="31 32" key="1">
    <citation type="submission" date="2022-05" db="EMBL/GenBank/DDBJ databases">
        <authorList>
            <consortium name="Genoscope - CEA"/>
            <person name="William W."/>
        </authorList>
    </citation>
    <scope>NUCLEOTIDE SEQUENCE [LARGE SCALE GENOMIC DNA]</scope>
</reference>
<dbReference type="SMART" id="SM00181">
    <property type="entry name" value="EGF"/>
    <property type="match status" value="3"/>
</dbReference>
<keyword evidence="20" id="KW-0675">Receptor</keyword>
<feature type="disulfide bond" evidence="25">
    <location>
        <begin position="1268"/>
        <end position="1280"/>
    </location>
</feature>
<feature type="disulfide bond" evidence="25">
    <location>
        <begin position="1317"/>
        <end position="1329"/>
    </location>
</feature>
<keyword evidence="14" id="KW-0677">Repeat</keyword>
<dbReference type="InterPro" id="IPR050310">
    <property type="entry name" value="VPS10-sortilin"/>
</dbReference>
<feature type="chain" id="PRO_5046491741" description="Sortilin-related receptor" evidence="29">
    <location>
        <begin position="21"/>
        <end position="2663"/>
    </location>
</feature>
<feature type="domain" description="Fibronectin type-III" evidence="30">
    <location>
        <begin position="2473"/>
        <end position="2575"/>
    </location>
</feature>
<evidence type="ECO:0000256" key="27">
    <source>
        <dbReference type="SAM" id="MobiDB-lite"/>
    </source>
</evidence>
<dbReference type="SUPFAM" id="SSF49265">
    <property type="entry name" value="Fibronectin type III"/>
    <property type="match status" value="6"/>
</dbReference>
<comment type="caution">
    <text evidence="25">Lacks conserved residue(s) required for the propagation of feature annotation.</text>
</comment>
<dbReference type="SUPFAM" id="SSF57424">
    <property type="entry name" value="LDL receptor-like module"/>
    <property type="match status" value="10"/>
</dbReference>
<dbReference type="Gene3D" id="2.120.10.30">
    <property type="entry name" value="TolB, C-terminal domain"/>
    <property type="match status" value="1"/>
</dbReference>
<feature type="disulfide bond" evidence="25">
    <location>
        <begin position="1473"/>
        <end position="1488"/>
    </location>
</feature>
<dbReference type="CDD" id="cd00112">
    <property type="entry name" value="LDLa"/>
    <property type="match status" value="9"/>
</dbReference>
<feature type="disulfide bond" evidence="25">
    <location>
        <begin position="1234"/>
        <end position="1249"/>
    </location>
</feature>
<feature type="disulfide bond" evidence="25">
    <location>
        <begin position="1185"/>
        <end position="1203"/>
    </location>
</feature>
<feature type="disulfide bond" evidence="25">
    <location>
        <begin position="1131"/>
        <end position="1143"/>
    </location>
</feature>
<gene>
    <name evidence="31" type="ORF">PLOB_00013865</name>
</gene>
<dbReference type="InterPro" id="IPR036116">
    <property type="entry name" value="FN3_sf"/>
</dbReference>
<dbReference type="Pfam" id="PF00041">
    <property type="entry name" value="fn3"/>
    <property type="match status" value="6"/>
</dbReference>
<dbReference type="PANTHER" id="PTHR12106:SF27">
    <property type="entry name" value="SORTILIN-RELATED RECEPTOR"/>
    <property type="match status" value="1"/>
</dbReference>
<feature type="disulfide bond" evidence="25">
    <location>
        <begin position="1072"/>
        <end position="1087"/>
    </location>
</feature>
<evidence type="ECO:0000256" key="4">
    <source>
        <dbReference type="ARBA" id="ARBA00004212"/>
    </source>
</evidence>
<dbReference type="InterPro" id="IPR000033">
    <property type="entry name" value="LDLR_classB_rpt"/>
</dbReference>
<dbReference type="Pfam" id="PF15901">
    <property type="entry name" value="Sortilin_C"/>
    <property type="match status" value="1"/>
</dbReference>
<dbReference type="SMART" id="SM00192">
    <property type="entry name" value="LDLa"/>
    <property type="match status" value="10"/>
</dbReference>
<evidence type="ECO:0000256" key="1">
    <source>
        <dbReference type="ARBA" id="ARBA00004115"/>
    </source>
</evidence>
<feature type="disulfide bond" evidence="25">
    <location>
        <begin position="1434"/>
        <end position="1449"/>
    </location>
</feature>
<evidence type="ECO:0000256" key="7">
    <source>
        <dbReference type="ARBA" id="ARBA00004545"/>
    </source>
</evidence>
<keyword evidence="19 25" id="KW-1015">Disulfide bond</keyword>
<organism evidence="31 32">
    <name type="scientific">Porites lobata</name>
    <dbReference type="NCBI Taxonomy" id="104759"/>
    <lineage>
        <taxon>Eukaryota</taxon>
        <taxon>Metazoa</taxon>
        <taxon>Cnidaria</taxon>
        <taxon>Anthozoa</taxon>
        <taxon>Hexacorallia</taxon>
        <taxon>Scleractinia</taxon>
        <taxon>Fungiina</taxon>
        <taxon>Poritidae</taxon>
        <taxon>Porites</taxon>
    </lineage>
</organism>
<evidence type="ECO:0000256" key="15">
    <source>
        <dbReference type="ARBA" id="ARBA00022753"/>
    </source>
</evidence>
<evidence type="ECO:0000256" key="5">
    <source>
        <dbReference type="ARBA" id="ARBA00004393"/>
    </source>
</evidence>
<dbReference type="Proteomes" id="UP001159405">
    <property type="component" value="Unassembled WGS sequence"/>
</dbReference>
<keyword evidence="10" id="KW-0813">Transport</keyword>
<accession>A0ABN8NE30</accession>
<dbReference type="Gene3D" id="4.10.400.10">
    <property type="entry name" value="Low-density Lipoprotein Receptor"/>
    <property type="match status" value="10"/>
</dbReference>
<evidence type="ECO:0000256" key="21">
    <source>
        <dbReference type="ARBA" id="ARBA00023180"/>
    </source>
</evidence>
<dbReference type="PANTHER" id="PTHR12106">
    <property type="entry name" value="SORTILIN RELATED"/>
    <property type="match status" value="1"/>
</dbReference>
<feature type="domain" description="Fibronectin type-III" evidence="30">
    <location>
        <begin position="2075"/>
        <end position="2171"/>
    </location>
</feature>
<evidence type="ECO:0000256" key="22">
    <source>
        <dbReference type="ARBA" id="ARBA00023329"/>
    </source>
</evidence>
<feature type="disulfide bond" evidence="25">
    <location>
        <begin position="1275"/>
        <end position="1293"/>
    </location>
</feature>
<dbReference type="SUPFAM" id="SSF63825">
    <property type="entry name" value="YWTD domain"/>
    <property type="match status" value="1"/>
</dbReference>
<dbReference type="Pfam" id="PF00058">
    <property type="entry name" value="Ldl_recept_b"/>
    <property type="match status" value="2"/>
</dbReference>
<keyword evidence="28" id="KW-1133">Transmembrane helix</keyword>
<feature type="signal peptide" evidence="29">
    <location>
        <begin position="1"/>
        <end position="20"/>
    </location>
</feature>
<feature type="disulfide bond" evidence="25">
    <location>
        <begin position="1422"/>
        <end position="1440"/>
    </location>
</feature>
<dbReference type="Gene3D" id="2.10.70.80">
    <property type="match status" value="1"/>
</dbReference>
<dbReference type="InterPro" id="IPR003961">
    <property type="entry name" value="FN3_dom"/>
</dbReference>
<evidence type="ECO:0000256" key="20">
    <source>
        <dbReference type="ARBA" id="ARBA00023170"/>
    </source>
</evidence>
<feature type="domain" description="Fibronectin type-III" evidence="30">
    <location>
        <begin position="1882"/>
        <end position="1981"/>
    </location>
</feature>
<dbReference type="Pfam" id="PF15902">
    <property type="entry name" value="Sortilin-Vps10"/>
    <property type="match status" value="1"/>
</dbReference>
<keyword evidence="32" id="KW-1185">Reference proteome</keyword>
<comment type="subcellular location">
    <subcellularLocation>
        <location evidence="3">Cell membrane</location>
        <topology evidence="3">Single-pass membrane protein</topology>
    </subcellularLocation>
    <subcellularLocation>
        <location evidence="4">Cytoplasmic vesicle</location>
        <location evidence="4">Secretory vesicle membrane</location>
        <topology evidence="4">Single-pass type I membrane protein</topology>
    </subcellularLocation>
    <subcellularLocation>
        <location evidence="2">Early endosome membrane</location>
        <topology evidence="2">Single-pass type I membrane protein</topology>
    </subcellularLocation>
    <subcellularLocation>
        <location evidence="1">Endoplasmic reticulum membrane</location>
        <topology evidence="1">Single-pass type I membrane protein</topology>
    </subcellularLocation>
    <subcellularLocation>
        <location evidence="7">Endosome</location>
        <location evidence="7">Multivesicular body membrane</location>
        <topology evidence="7">Single-pass type I membrane protein</topology>
    </subcellularLocation>
    <subcellularLocation>
        <location evidence="5">Golgi apparatus</location>
        <location evidence="5">trans-Golgi network membrane</location>
        <topology evidence="5">Single-pass type I membrane protein</topology>
    </subcellularLocation>
    <subcellularLocation>
        <location evidence="6">Recycling endosome membrane</location>
        <topology evidence="6">Single-pass type I membrane protein</topology>
    </subcellularLocation>
</comment>
<keyword evidence="12" id="KW-0245">EGF-like domain</keyword>
<dbReference type="InterPro" id="IPR002172">
    <property type="entry name" value="LDrepeatLR_classA_rpt"/>
</dbReference>
<keyword evidence="21" id="KW-0325">Glycoprotein</keyword>
<evidence type="ECO:0000256" key="23">
    <source>
        <dbReference type="ARBA" id="ARBA00029896"/>
    </source>
</evidence>
<dbReference type="InterPro" id="IPR031777">
    <property type="entry name" value="Sortilin_C"/>
</dbReference>
<keyword evidence="28" id="KW-0812">Transmembrane</keyword>
<dbReference type="Gene3D" id="3.30.60.270">
    <property type="match status" value="1"/>
</dbReference>
<keyword evidence="17" id="KW-0333">Golgi apparatus</keyword>
<dbReference type="InterPro" id="IPR000742">
    <property type="entry name" value="EGF"/>
</dbReference>
<keyword evidence="22" id="KW-0968">Cytoplasmic vesicle</keyword>
<feature type="disulfide bond" evidence="25">
    <location>
        <begin position="1053"/>
        <end position="1065"/>
    </location>
</feature>
<dbReference type="SMART" id="SM00602">
    <property type="entry name" value="VPS10"/>
    <property type="match status" value="1"/>
</dbReference>
<dbReference type="PROSITE" id="PS01209">
    <property type="entry name" value="LDLRA_1"/>
    <property type="match status" value="4"/>
</dbReference>
<evidence type="ECO:0000256" key="10">
    <source>
        <dbReference type="ARBA" id="ARBA00022448"/>
    </source>
</evidence>
<dbReference type="Gene3D" id="2.60.40.10">
    <property type="entry name" value="Immunoglobulins"/>
    <property type="match status" value="9"/>
</dbReference>
<keyword evidence="16" id="KW-0256">Endoplasmic reticulum</keyword>
<dbReference type="InterPro" id="IPR011042">
    <property type="entry name" value="6-blade_b-propeller_TolB-like"/>
</dbReference>
<evidence type="ECO:0000256" key="8">
    <source>
        <dbReference type="ARBA" id="ARBA00007041"/>
    </source>
</evidence>
<keyword evidence="18 28" id="KW-0472">Membrane</keyword>
<keyword evidence="11" id="KW-1003">Cell membrane</keyword>
<comment type="similarity">
    <text evidence="8">Belongs to the VPS10-related sortilin family. SORL1 subfamily.</text>
</comment>
<evidence type="ECO:0000256" key="28">
    <source>
        <dbReference type="SAM" id="Phobius"/>
    </source>
</evidence>
<keyword evidence="13" id="KW-0254">Endocytosis</keyword>
<dbReference type="SUPFAM" id="SSF110296">
    <property type="entry name" value="Oligoxyloglucan reducing end-specific cellobiohydrolase"/>
    <property type="match status" value="1"/>
</dbReference>
<feature type="disulfide bond" evidence="25">
    <location>
        <begin position="1336"/>
        <end position="1351"/>
    </location>
</feature>
<evidence type="ECO:0000256" key="12">
    <source>
        <dbReference type="ARBA" id="ARBA00022536"/>
    </source>
</evidence>
<dbReference type="InterPro" id="IPR036055">
    <property type="entry name" value="LDL_receptor-like_sf"/>
</dbReference>
<feature type="disulfide bond" evidence="25">
    <location>
        <begin position="1287"/>
        <end position="1302"/>
    </location>
</feature>
<dbReference type="InterPro" id="IPR006581">
    <property type="entry name" value="VPS10"/>
</dbReference>
<feature type="disulfide bond" evidence="25">
    <location>
        <begin position="1415"/>
        <end position="1427"/>
    </location>
</feature>
<feature type="domain" description="Fibronectin type-III" evidence="30">
    <location>
        <begin position="1493"/>
        <end position="1594"/>
    </location>
</feature>
<feature type="disulfide bond" evidence="25">
    <location>
        <begin position="1138"/>
        <end position="1156"/>
    </location>
</feature>
<evidence type="ECO:0000256" key="13">
    <source>
        <dbReference type="ARBA" id="ARBA00022583"/>
    </source>
</evidence>
<evidence type="ECO:0000256" key="26">
    <source>
        <dbReference type="PROSITE-ProRule" id="PRU00461"/>
    </source>
</evidence>
<feature type="disulfide bond" evidence="25">
    <location>
        <begin position="1060"/>
        <end position="1078"/>
    </location>
</feature>
<feature type="domain" description="Fibronectin type-III" evidence="30">
    <location>
        <begin position="1788"/>
        <end position="1877"/>
    </location>
</feature>
<dbReference type="Pfam" id="PF00057">
    <property type="entry name" value="Ldl_recept_a"/>
    <property type="match status" value="9"/>
</dbReference>
<evidence type="ECO:0000256" key="24">
    <source>
        <dbReference type="ARBA" id="ARBA00032450"/>
    </source>
</evidence>
<evidence type="ECO:0000256" key="17">
    <source>
        <dbReference type="ARBA" id="ARBA00023034"/>
    </source>
</evidence>
<evidence type="ECO:0000256" key="11">
    <source>
        <dbReference type="ARBA" id="ARBA00022475"/>
    </source>
</evidence>
<protein>
    <recommendedName>
        <fullName evidence="9">Sortilin-related receptor</fullName>
    </recommendedName>
    <alternativeName>
        <fullName evidence="23">Low-density lipoprotein receptor relative with 11 ligand-binding repeats</fullName>
    </alternativeName>
    <alternativeName>
        <fullName evidence="24">Sorting protein-related receptor containing LDLR class A repeats</fullName>
    </alternativeName>
</protein>
<feature type="disulfide bond" evidence="25">
    <location>
        <begin position="1099"/>
        <end position="1117"/>
    </location>
</feature>
<evidence type="ECO:0000256" key="2">
    <source>
        <dbReference type="ARBA" id="ARBA00004158"/>
    </source>
</evidence>
<feature type="compositionally biased region" description="Pro residues" evidence="27">
    <location>
        <begin position="2568"/>
        <end position="2578"/>
    </location>
</feature>
<feature type="domain" description="Fibronectin type-III" evidence="30">
    <location>
        <begin position="2271"/>
        <end position="2369"/>
    </location>
</feature>
<feature type="repeat" description="LDL-receptor class B" evidence="26">
    <location>
        <begin position="904"/>
        <end position="946"/>
    </location>
</feature>
<dbReference type="PROSITE" id="PS51120">
    <property type="entry name" value="LDLRB"/>
    <property type="match status" value="4"/>
</dbReference>
<proteinExistence type="inferred from homology"/>
<feature type="repeat" description="LDL-receptor class B" evidence="26">
    <location>
        <begin position="817"/>
        <end position="859"/>
    </location>
</feature>
<feature type="region of interest" description="Disordered" evidence="27">
    <location>
        <begin position="2566"/>
        <end position="2589"/>
    </location>
</feature>
<feature type="disulfide bond" evidence="25">
    <location>
        <begin position="1222"/>
        <end position="1240"/>
    </location>
</feature>
<evidence type="ECO:0000256" key="18">
    <source>
        <dbReference type="ARBA" id="ARBA00023136"/>
    </source>
</evidence>
<comment type="caution">
    <text evidence="31">The sequence shown here is derived from an EMBL/GenBank/DDBJ whole genome shotgun (WGS) entry which is preliminary data.</text>
</comment>
<keyword evidence="29" id="KW-0732">Signal</keyword>
<dbReference type="PROSITE" id="PS50068">
    <property type="entry name" value="LDLRA_2"/>
    <property type="match status" value="10"/>
</dbReference>
<dbReference type="EMBL" id="CALNXK010000018">
    <property type="protein sequence ID" value="CAH3105808.1"/>
    <property type="molecule type" value="Genomic_DNA"/>
</dbReference>
<dbReference type="SMART" id="SM00060">
    <property type="entry name" value="FN3"/>
    <property type="match status" value="11"/>
</dbReference>
<sequence>MERSMFLACLWLTLIGIIQGDTIGKSRVRHLFVQRRSPIPGSPKKLFELAHEVENKLQSSSDQNVHKLLSRVRRSLNPDMKPSVNEFKLNDSHYMAYVHYNRETIVLLTRDRIPGLHSNSHVWISKNYGHSFQNRSSLFTLRSGSSALINMFHVSPVDDSKYLFVDKRNKVIFSTRDDCSTFVRSSPLSFSPDEILFHPSSTDVVLSYDENTSKLYYSVDFGSNWRLKDENVRSYYWGIPPWDTVNTLYIEREEITGGLSNVVKTDYFSNFATTIISRVNDFEVIDNYMFSTNSSSSPGGSVTLMVSLNRSSFRPAQIPTNAPTKDFYVADASENQVFLAVAHSARTTHLYISDTSGTKYSLSMERVLYFSQNTTSAWLRRYIDDTFVDLHKVQGMRGVYIATQLTDGRVGRRHLMTKITFDKGGVWQPVAAPERDNNGKLLNCSLPGCSLHLSQKFGSYYPRTHFSPMKSWSSAPGIIMAIGSYGVNLKISGDVFLSSDAGMSWHMILQQPWWWYNIGDHGGVFIAVPRSRLTNLIYYSWNEGETWMTYKFLNNTRMYVYGLLTEYGEQTANFTIFGSYPGYHKWVVVQMDLRKVLGAPCKKDDYKQWIPSDEQNNTCLLGRKMVYERRIAHAHCYNGYNYDRPIRQQNCLCDREDFECDVGYYEVDGSNVCTFDKSSGLTPTRMPPICPAGTTYRRTKGYRKVTGDTCQGGDEDLYEADMVSCPIRPLPEFLLYAARTYIKRITLGDHRETTIPLGSGLRNAIALDFDYAHDCIYWADITLDTIKRSYLNGSGIIETLHGGIQQVEGLALDWLGDNIYWVDAGAKKIEVSRTDGRFRKSLITRNLDRPRAIVLNPKAGYMYWTDWGNNARIERAYMSGVGRRAIISSSLQWPNGLAIDFSAQKLYWTDAGFDKIERSNLDGSYRQVVTRTGLPHPYSISVYEQSMYWDDWSTQSIQKANKRDGSARQTIKSNVRGLMDLKVFHQDVQTGNNSCSRLKLCRHICFAEPTGYTCACPDNMRTVTSSSGMITCECSAGEYMADNGECKTHSGTCGPLEFKCTNSRCIPSHWKCDRDNDCGDNSDEQNCHYTTCGPTQFQCDNGRCIYARWKCDHDDDCHDNSDERNCSYPTCRSNQFTCANKRCIPRRWVCDFDNDCRDGSDEQGCTPSPTPTVKLPNCSSTQFSCHNGLCIPQSWFCDGDQDCGDGSDEPSNCTRPCSQFNCTNGRCIPKSWQCDKEDDCGDNSDELGCPNTTTPTQSTTPWTRPSNCRSYEYKCHNGFCIYMWDVCDGSNDCGDNSDEWYCGTSGPVNTTTSPSPCHYWQFTCSNGRCINNGYRCNGVDNCGDNSDERGCPSTSQAPTTTQAPHCPSGWLHCQNSPSGICIRVEWLCDGVINCPQSWDEQRQNCPKTTRRPITCAVDEYQCLSGVCIPLTSVCNGRSDCSDGSDESGCATPSACTGQFKCDSNLCLPLAKVCDGVRNCQDGTDERYCANTLKVTNLAGVPLTGGASVSLRWTPVSHKPPNVTIIGSRISYRATSLHSIPVSDVWRAKDTMTLSYYLVTDLQPCSEYEFKVQVLLLGMQPGPFSDTIQAETTSVTTSPPRNIQHVSKGTDRIQITWETPATYCHAVTSYKINYKEDTQLNFQSVVTGNVHSYLLTGLSPSITYDIKLQAHSTEDGDGQFSVPQSVTISIFRPTGPVTNLRATSKNKTEVVLAWGTPQSGIGTITAPQGYNVYESSSSGLLFLAKTDRHNYTVTGLLSDTEYTFIVKAYNSKGEGPGAAVMVKTNGASAPRDVKAVPYNSSAVKLTWQEPVPKPTQEKTYYIYYGTVENGVSSVPVGSTPATSYTVGNLQQSVVYVFQVSLGLTGEHSETVNSRPKSDQDYQPVHSLKAVVVNASSIVLTWEKPPDIKNPSDIKGYQITMSYTADGRYKMELSNATMTSSTFRFLDFNTRYTFEVRTRFSKDNSLGPPVHVIKRTDAFTAPVGRLTAKVGYNSVVLDWSAPGTIRPRALKHYLIKWNCTGCYYSQRRGQKTCAGTNCTIPNLHRGYRYSFSVQAITDFGPGEISMISVLISRYFGKVRNLQASVDDDYNMTITWDPPLNLDAKDIKYYVVRWCIVNDGPYSYCYSYNSIHVNKTSYKLNVMAGSTYRINVYVIAASGSGYWSYLLKAVPPLNLKVGYAYAHQSGLQVSLSWYRVYTSGPQYEVRWRCMTTGSSSCYYYYRHYWNTQVVNSTSFSVNVTYYGTAYEFEITVITSHGRGTPYKLTQYVPPLNGVPRDFSCQVTADSTVLTCHWSPPTDFNPAGFYYYWLRYKCDDCQYSHFYYKQISGINTTSTNVSVSRGAQWTVMLRVYTRYGYGKYAQVKLVTMAVVNPVVDLKATLVGNTKVHLSWKAPLNTRDIQNYLVITECDHCGFSTTRTITTQPTLDVTLPCGNTYTFIVKVQTKHGTSGDSKIQFELKPSVGAVTNLMVNFIDGGEDTNGTDWSKEREKGFLLTWNAPRDINASDIQYYEIIVTNQKTGELVNHTTTDAKATNWTIKRKDHVDDLQPGERYVFQVRCNALCGFGSNSTTPTPAPAPAPAPSPGKQTGGKKKGLSPVVWAVPVAIVGLILIITLVFFARKSRRLERSMFALMTRRSMDEDGTITFHTEDEDVPLIQGFSDDEPLVTA</sequence>
<dbReference type="CDD" id="cd00063">
    <property type="entry name" value="FN3"/>
    <property type="match status" value="8"/>
</dbReference>
<feature type="transmembrane region" description="Helical" evidence="28">
    <location>
        <begin position="2593"/>
        <end position="2614"/>
    </location>
</feature>
<dbReference type="PRINTS" id="PR00261">
    <property type="entry name" value="LDLRECEPTOR"/>
</dbReference>
<evidence type="ECO:0000256" key="6">
    <source>
        <dbReference type="ARBA" id="ARBA00004480"/>
    </source>
</evidence>
<feature type="disulfide bond" evidence="25">
    <location>
        <begin position="1324"/>
        <end position="1342"/>
    </location>
</feature>
<evidence type="ECO:0000256" key="25">
    <source>
        <dbReference type="PROSITE-ProRule" id="PRU00124"/>
    </source>
</evidence>
<evidence type="ECO:0000256" key="3">
    <source>
        <dbReference type="ARBA" id="ARBA00004162"/>
    </source>
</evidence>
<feature type="repeat" description="LDL-receptor class B" evidence="26">
    <location>
        <begin position="860"/>
        <end position="903"/>
    </location>
</feature>
<dbReference type="InterPro" id="IPR023415">
    <property type="entry name" value="LDLR_class-A_CS"/>
</dbReference>
<evidence type="ECO:0000256" key="16">
    <source>
        <dbReference type="ARBA" id="ARBA00022824"/>
    </source>
</evidence>
<evidence type="ECO:0000256" key="9">
    <source>
        <dbReference type="ARBA" id="ARBA00013467"/>
    </source>
</evidence>
<feature type="repeat" description="LDL-receptor class B" evidence="26">
    <location>
        <begin position="774"/>
        <end position="816"/>
    </location>
</feature>
<evidence type="ECO:0000313" key="31">
    <source>
        <dbReference type="EMBL" id="CAH3105808.1"/>
    </source>
</evidence>
<name>A0ABN8NE30_9CNID</name>
<evidence type="ECO:0000259" key="30">
    <source>
        <dbReference type="PROSITE" id="PS50853"/>
    </source>
</evidence>
<evidence type="ECO:0000313" key="32">
    <source>
        <dbReference type="Proteomes" id="UP001159405"/>
    </source>
</evidence>